<accession>A0A553NVC3</accession>
<dbReference type="GO" id="GO:0005634">
    <property type="term" value="C:nucleus"/>
    <property type="evidence" value="ECO:0007669"/>
    <property type="project" value="TreeGrafter"/>
</dbReference>
<feature type="binding site" evidence="5">
    <location>
        <position position="335"/>
    </location>
    <ligand>
        <name>Mg(2+)</name>
        <dbReference type="ChEBI" id="CHEBI:18420"/>
        <note>catalytic</note>
    </ligand>
</feature>
<dbReference type="AlphaFoldDB" id="A0A553NVC3"/>
<evidence type="ECO:0000313" key="8">
    <source>
        <dbReference type="Proteomes" id="UP000318571"/>
    </source>
</evidence>
<protein>
    <recommendedName>
        <fullName evidence="6">DNA/RNA non-specific endonuclease/pyrophosphatase/phosphodiesterase domain-containing protein</fullName>
    </recommendedName>
</protein>
<sequence length="487" mass="54929">MIAQGKLYHQFVPRSSSKNMLVMQMLLPRFLVLEIVLFFHCLHNGQGCKNQIKHGLDKIRSSHQDRPNAPVNETVIQSIISTDPPPLPPKSFQCAVDIHAQQVRYLPLFFHPATEEFLLPNAGSENGQRILRFPIGEPVMAACPGAKLNVNGERHLPVMCLGENDLFDASGQIVPFSELSCSRSIREMVQPDENSPCGPEGQGHGVIIGWKAPSGALKPQIRICHNSELEATYYARHTLFGGALDAKEVQSSRPTYFKEGGFYDQSSADQAYKLRTQRETFKSILGATQGSRVFKYRRSYLAKGHLAPDADFIFKEWQHATYYFLNVAPQWQSFNNGNWKAVEAAVRNYASLTQANLDVFTGTLDPLKLLTDSGSKTRLHLAKKDVDQEQFDLIPVPEFLWKLVYHPQLNQAIVFIGLNNPFFEGDPDQEIQICPDICASEKWFFLYQKNIAKGYLYCCSYADFKAAIEWIPDLGDPDILENVLPPF</sequence>
<dbReference type="SUPFAM" id="SSF54060">
    <property type="entry name" value="His-Me finger endonucleases"/>
    <property type="match status" value="1"/>
</dbReference>
<dbReference type="SMART" id="SM00892">
    <property type="entry name" value="Endonuclease_NS"/>
    <property type="match status" value="1"/>
</dbReference>
<dbReference type="GO" id="GO:0005743">
    <property type="term" value="C:mitochondrial inner membrane"/>
    <property type="evidence" value="ECO:0007669"/>
    <property type="project" value="TreeGrafter"/>
</dbReference>
<comment type="similarity">
    <text evidence="1">Belongs to the DNA/RNA non-specific endonuclease family.</text>
</comment>
<dbReference type="Gene3D" id="3.40.570.10">
    <property type="entry name" value="Extracellular Endonuclease, subunit A"/>
    <property type="match status" value="1"/>
</dbReference>
<dbReference type="InterPro" id="IPR044929">
    <property type="entry name" value="DNA/RNA_non-sp_Endonuclease_sf"/>
</dbReference>
<dbReference type="PANTHER" id="PTHR13966">
    <property type="entry name" value="ENDONUCLEASE RELATED"/>
    <property type="match status" value="1"/>
</dbReference>
<keyword evidence="3" id="KW-0255">Endonuclease</keyword>
<evidence type="ECO:0000313" key="7">
    <source>
        <dbReference type="EMBL" id="TRY69375.1"/>
    </source>
</evidence>
<dbReference type="STRING" id="6832.A0A553NVC3"/>
<evidence type="ECO:0000256" key="4">
    <source>
        <dbReference type="PIRSR" id="PIRSR640255-1"/>
    </source>
</evidence>
<dbReference type="GO" id="GO:0003676">
    <property type="term" value="F:nucleic acid binding"/>
    <property type="evidence" value="ECO:0007669"/>
    <property type="project" value="InterPro"/>
</dbReference>
<dbReference type="OMA" id="MLCQDVC"/>
<dbReference type="GO" id="GO:0046872">
    <property type="term" value="F:metal ion binding"/>
    <property type="evidence" value="ECO:0007669"/>
    <property type="project" value="UniProtKB-KW"/>
</dbReference>
<proteinExistence type="inferred from homology"/>
<keyword evidence="2" id="KW-0540">Nuclease</keyword>
<evidence type="ECO:0000256" key="3">
    <source>
        <dbReference type="ARBA" id="ARBA00022759"/>
    </source>
</evidence>
<dbReference type="InterPro" id="IPR044925">
    <property type="entry name" value="His-Me_finger_sf"/>
</dbReference>
<feature type="active site" description="Proton acceptor" evidence="4">
    <location>
        <position position="305"/>
    </location>
</feature>
<dbReference type="GO" id="GO:0000014">
    <property type="term" value="F:single-stranded DNA endodeoxyribonuclease activity"/>
    <property type="evidence" value="ECO:0007669"/>
    <property type="project" value="TreeGrafter"/>
</dbReference>
<reference evidence="7 8" key="1">
    <citation type="journal article" date="2018" name="Nat. Ecol. Evol.">
        <title>Genomic signatures of mitonuclear coevolution across populations of Tigriopus californicus.</title>
        <authorList>
            <person name="Barreto F.S."/>
            <person name="Watson E.T."/>
            <person name="Lima T.G."/>
            <person name="Willett C.S."/>
            <person name="Edmands S."/>
            <person name="Li W."/>
            <person name="Burton R.S."/>
        </authorList>
    </citation>
    <scope>NUCLEOTIDE SEQUENCE [LARGE SCALE GENOMIC DNA]</scope>
    <source>
        <strain evidence="7 8">San Diego</strain>
    </source>
</reference>
<dbReference type="GO" id="GO:0004521">
    <property type="term" value="F:RNA endonuclease activity"/>
    <property type="evidence" value="ECO:0007669"/>
    <property type="project" value="TreeGrafter"/>
</dbReference>
<dbReference type="Proteomes" id="UP000318571">
    <property type="component" value="Chromosome 1"/>
</dbReference>
<dbReference type="InterPro" id="IPR001604">
    <property type="entry name" value="Endo_G_ENPP1-like_dom"/>
</dbReference>
<organism evidence="7 8">
    <name type="scientific">Tigriopus californicus</name>
    <name type="common">Marine copepod</name>
    <dbReference type="NCBI Taxonomy" id="6832"/>
    <lineage>
        <taxon>Eukaryota</taxon>
        <taxon>Metazoa</taxon>
        <taxon>Ecdysozoa</taxon>
        <taxon>Arthropoda</taxon>
        <taxon>Crustacea</taxon>
        <taxon>Multicrustacea</taxon>
        <taxon>Hexanauplia</taxon>
        <taxon>Copepoda</taxon>
        <taxon>Harpacticoida</taxon>
        <taxon>Harpacticidae</taxon>
        <taxon>Tigriopus</taxon>
    </lineage>
</organism>
<evidence type="ECO:0000256" key="1">
    <source>
        <dbReference type="ARBA" id="ARBA00010052"/>
    </source>
</evidence>
<gene>
    <name evidence="7" type="ORF">TCAL_03787</name>
</gene>
<feature type="domain" description="DNA/RNA non-specific endonuclease/pyrophosphatase/phosphodiesterase" evidence="6">
    <location>
        <begin position="217"/>
        <end position="464"/>
    </location>
</feature>
<keyword evidence="3" id="KW-0378">Hydrolase</keyword>
<dbReference type="Pfam" id="PF01223">
    <property type="entry name" value="Endonuclease_NS"/>
    <property type="match status" value="1"/>
</dbReference>
<dbReference type="EMBL" id="VCGU01000010">
    <property type="protein sequence ID" value="TRY69375.1"/>
    <property type="molecule type" value="Genomic_DNA"/>
</dbReference>
<dbReference type="PANTHER" id="PTHR13966:SF19">
    <property type="entry name" value="NUCLEASE EXOG, MITOCHONDRIAL"/>
    <property type="match status" value="1"/>
</dbReference>
<evidence type="ECO:0000259" key="6">
    <source>
        <dbReference type="SMART" id="SM00892"/>
    </source>
</evidence>
<dbReference type="InterPro" id="IPR040255">
    <property type="entry name" value="Non-specific_endonuclease"/>
</dbReference>
<evidence type="ECO:0000256" key="5">
    <source>
        <dbReference type="PIRSR" id="PIRSR640255-2"/>
    </source>
</evidence>
<evidence type="ECO:0000256" key="2">
    <source>
        <dbReference type="ARBA" id="ARBA00022722"/>
    </source>
</evidence>
<dbReference type="FunFam" id="3.40.570.10:FF:000007">
    <property type="entry name" value="Alkaline nuclease"/>
    <property type="match status" value="1"/>
</dbReference>
<keyword evidence="8" id="KW-1185">Reference proteome</keyword>
<comment type="caution">
    <text evidence="7">The sequence shown here is derived from an EMBL/GenBank/DDBJ whole genome shotgun (WGS) entry which is preliminary data.</text>
</comment>
<name>A0A553NVC3_TIGCA</name>
<keyword evidence="5" id="KW-0479">Metal-binding</keyword>
<dbReference type="GO" id="GO:0006309">
    <property type="term" value="P:apoptotic DNA fragmentation"/>
    <property type="evidence" value="ECO:0007669"/>
    <property type="project" value="TreeGrafter"/>
</dbReference>